<proteinExistence type="predicted"/>
<dbReference type="EMBL" id="JAACJM010000226">
    <property type="protein sequence ID" value="KAF5336656.1"/>
    <property type="molecule type" value="Genomic_DNA"/>
</dbReference>
<gene>
    <name evidence="1" type="ORF">D9758_016738</name>
</gene>
<dbReference type="Proteomes" id="UP000559256">
    <property type="component" value="Unassembled WGS sequence"/>
</dbReference>
<evidence type="ECO:0000313" key="2">
    <source>
        <dbReference type="Proteomes" id="UP000559256"/>
    </source>
</evidence>
<name>A0A8H5FH78_9AGAR</name>
<keyword evidence="2" id="KW-1185">Reference proteome</keyword>
<dbReference type="OrthoDB" id="2957801at2759"/>
<organism evidence="1 2">
    <name type="scientific">Tetrapyrgos nigripes</name>
    <dbReference type="NCBI Taxonomy" id="182062"/>
    <lineage>
        <taxon>Eukaryota</taxon>
        <taxon>Fungi</taxon>
        <taxon>Dikarya</taxon>
        <taxon>Basidiomycota</taxon>
        <taxon>Agaricomycotina</taxon>
        <taxon>Agaricomycetes</taxon>
        <taxon>Agaricomycetidae</taxon>
        <taxon>Agaricales</taxon>
        <taxon>Marasmiineae</taxon>
        <taxon>Marasmiaceae</taxon>
        <taxon>Tetrapyrgos</taxon>
    </lineage>
</organism>
<evidence type="ECO:0000313" key="1">
    <source>
        <dbReference type="EMBL" id="KAF5336656.1"/>
    </source>
</evidence>
<accession>A0A8H5FH78</accession>
<comment type="caution">
    <text evidence="1">The sequence shown here is derived from an EMBL/GenBank/DDBJ whole genome shotgun (WGS) entry which is preliminary data.</text>
</comment>
<evidence type="ECO:0008006" key="3">
    <source>
        <dbReference type="Google" id="ProtNLM"/>
    </source>
</evidence>
<reference evidence="1 2" key="1">
    <citation type="journal article" date="2020" name="ISME J.">
        <title>Uncovering the hidden diversity of litter-decomposition mechanisms in mushroom-forming fungi.</title>
        <authorList>
            <person name="Floudas D."/>
            <person name="Bentzer J."/>
            <person name="Ahren D."/>
            <person name="Johansson T."/>
            <person name="Persson P."/>
            <person name="Tunlid A."/>
        </authorList>
    </citation>
    <scope>NUCLEOTIDE SEQUENCE [LARGE SCALE GENOMIC DNA]</scope>
    <source>
        <strain evidence="1 2">CBS 291.85</strain>
    </source>
</reference>
<sequence>MPNRRRQKKSSLKGFLQLPNEIKLEIMNCSRYTEHAAMLRVSKDLYDLGVNSLYRSLTITYLSMATKLTRTFGEPSGEKLALQVKYFKVLLNDPISPTKLEIILQRIKNASTIQIYLKFRALSAHDIMYFYQDALFSKTFSNLTELTILLPATQEYILEFFDFLRRHPQIARLQIFTYIVDRLAVLVQPTQLRDVEPMSLPALRSYRGPILVLKHILRNACSLTQVTLDITKDNLTKADDHLQCLSQLKGRADRWDENDERTNQLSTSISPARSLTFEVIMSPVDLYLLDQVVCFLPDDLETLSIRFSYQTGDLINADGAVFTVPGRFGERILEFTNLKTFMINCAATQHNRRMLELDMPQRMARSLTGSFQTLQRAVFCGRHFHREADEWLAMSSS</sequence>
<protein>
    <recommendedName>
        <fullName evidence="3">F-box domain-containing protein</fullName>
    </recommendedName>
</protein>
<dbReference type="AlphaFoldDB" id="A0A8H5FH78"/>